<dbReference type="GO" id="GO:0012507">
    <property type="term" value="C:ER to Golgi transport vesicle membrane"/>
    <property type="evidence" value="ECO:0007669"/>
    <property type="project" value="TreeGrafter"/>
</dbReference>
<protein>
    <recommendedName>
        <fullName evidence="3">Vesicle tethering protein Uso1/P115-like head domain-containing protein</fullName>
    </recommendedName>
</protein>
<dbReference type="GO" id="GO:0000139">
    <property type="term" value="C:Golgi membrane"/>
    <property type="evidence" value="ECO:0007669"/>
    <property type="project" value="InterPro"/>
</dbReference>
<gene>
    <name evidence="4" type="ORF">OTI717_LOCUS39599</name>
</gene>
<evidence type="ECO:0000256" key="2">
    <source>
        <dbReference type="ARBA" id="ARBA00023034"/>
    </source>
</evidence>
<dbReference type="GO" id="GO:0006888">
    <property type="term" value="P:endoplasmic reticulum to Golgi vesicle-mediated transport"/>
    <property type="evidence" value="ECO:0007669"/>
    <property type="project" value="TreeGrafter"/>
</dbReference>
<reference evidence="4" key="1">
    <citation type="submission" date="2021-02" db="EMBL/GenBank/DDBJ databases">
        <authorList>
            <person name="Nowell W R."/>
        </authorList>
    </citation>
    <scope>NUCLEOTIDE SEQUENCE</scope>
</reference>
<dbReference type="GO" id="GO:0005783">
    <property type="term" value="C:endoplasmic reticulum"/>
    <property type="evidence" value="ECO:0007669"/>
    <property type="project" value="TreeGrafter"/>
</dbReference>
<dbReference type="Pfam" id="PF04869">
    <property type="entry name" value="Uso1_p115_head"/>
    <property type="match status" value="1"/>
</dbReference>
<dbReference type="EMBL" id="CAJOAX010026557">
    <property type="protein sequence ID" value="CAF4227244.1"/>
    <property type="molecule type" value="Genomic_DNA"/>
</dbReference>
<feature type="non-terminal residue" evidence="4">
    <location>
        <position position="199"/>
    </location>
</feature>
<dbReference type="PANTHER" id="PTHR10013:SF0">
    <property type="entry name" value="GENERAL VESICULAR TRANSPORT FACTOR P115"/>
    <property type="match status" value="1"/>
</dbReference>
<dbReference type="GO" id="GO:0048280">
    <property type="term" value="P:vesicle fusion with Golgi apparatus"/>
    <property type="evidence" value="ECO:0007669"/>
    <property type="project" value="InterPro"/>
</dbReference>
<proteinExistence type="predicted"/>
<dbReference type="GO" id="GO:0045056">
    <property type="term" value="P:transcytosis"/>
    <property type="evidence" value="ECO:0007669"/>
    <property type="project" value="TreeGrafter"/>
</dbReference>
<comment type="caution">
    <text evidence="4">The sequence shown here is derived from an EMBL/GenBank/DDBJ whole genome shotgun (WGS) entry which is preliminary data.</text>
</comment>
<dbReference type="AlphaFoldDB" id="A0A820D675"/>
<organism evidence="4 5">
    <name type="scientific">Rotaria sordida</name>
    <dbReference type="NCBI Taxonomy" id="392033"/>
    <lineage>
        <taxon>Eukaryota</taxon>
        <taxon>Metazoa</taxon>
        <taxon>Spiralia</taxon>
        <taxon>Gnathifera</taxon>
        <taxon>Rotifera</taxon>
        <taxon>Eurotatoria</taxon>
        <taxon>Bdelloidea</taxon>
        <taxon>Philodinida</taxon>
        <taxon>Philodinidae</taxon>
        <taxon>Rotaria</taxon>
    </lineage>
</organism>
<evidence type="ECO:0000313" key="5">
    <source>
        <dbReference type="Proteomes" id="UP000663823"/>
    </source>
</evidence>
<name>A0A820D675_9BILA</name>
<dbReference type="InterPro" id="IPR024095">
    <property type="entry name" value="Vesicle_P115"/>
</dbReference>
<sequence length="199" mass="22343">VLHCLCGVLTRTTVPTDVLAEIINTIGDIIRGNTENQRVLGPIKKTIVKVHKPTLFNLIYTMVADKKKLFQLRISILYCLQCYLYKNDFGKLMIIQTLLPQTENAANQTTLGHLLISGYLSNDNVASWCSGIALAHLINSNLEYKHELLKVVIAVNQSQTNIKTLMEISIDLLQNLSSSFHKRIATLIFLCTWLSNCSL</sequence>
<dbReference type="GO" id="GO:0005795">
    <property type="term" value="C:Golgi stack"/>
    <property type="evidence" value="ECO:0007669"/>
    <property type="project" value="TreeGrafter"/>
</dbReference>
<evidence type="ECO:0000259" key="3">
    <source>
        <dbReference type="Pfam" id="PF04869"/>
    </source>
</evidence>
<accession>A0A820D675</accession>
<evidence type="ECO:0000313" key="4">
    <source>
        <dbReference type="EMBL" id="CAF4227244.1"/>
    </source>
</evidence>
<feature type="domain" description="Vesicle tethering protein Uso1/P115-like head" evidence="3">
    <location>
        <begin position="60"/>
        <end position="197"/>
    </location>
</feature>
<dbReference type="GO" id="GO:0006886">
    <property type="term" value="P:intracellular protein transport"/>
    <property type="evidence" value="ECO:0007669"/>
    <property type="project" value="InterPro"/>
</dbReference>
<dbReference type="Proteomes" id="UP000663823">
    <property type="component" value="Unassembled WGS sequence"/>
</dbReference>
<dbReference type="InterPro" id="IPR006953">
    <property type="entry name" value="Vesicle_Uso1_P115_head"/>
</dbReference>
<dbReference type="InterPro" id="IPR011989">
    <property type="entry name" value="ARM-like"/>
</dbReference>
<comment type="subcellular location">
    <subcellularLocation>
        <location evidence="1">Golgi apparatus</location>
    </subcellularLocation>
</comment>
<dbReference type="GO" id="GO:0048211">
    <property type="term" value="P:Golgi vesicle docking"/>
    <property type="evidence" value="ECO:0007669"/>
    <property type="project" value="TreeGrafter"/>
</dbReference>
<dbReference type="Gene3D" id="1.25.10.10">
    <property type="entry name" value="Leucine-rich Repeat Variant"/>
    <property type="match status" value="1"/>
</dbReference>
<keyword evidence="2" id="KW-0333">Golgi apparatus</keyword>
<evidence type="ECO:0000256" key="1">
    <source>
        <dbReference type="ARBA" id="ARBA00004555"/>
    </source>
</evidence>
<dbReference type="PANTHER" id="PTHR10013">
    <property type="entry name" value="GENERAL VESICULAR TRANSPORT FACTOR P115"/>
    <property type="match status" value="1"/>
</dbReference>